<gene>
    <name evidence="2" type="ORF">SAMN04488074_109228</name>
</gene>
<evidence type="ECO:0000313" key="2">
    <source>
        <dbReference type="EMBL" id="SDL18727.1"/>
    </source>
</evidence>
<proteinExistence type="predicted"/>
<dbReference type="RefSeq" id="WP_090007634.1">
    <property type="nucleotide sequence ID" value="NZ_FNET01000009.1"/>
</dbReference>
<reference evidence="3" key="1">
    <citation type="submission" date="2016-10" db="EMBL/GenBank/DDBJ databases">
        <authorList>
            <person name="Varghese N."/>
            <person name="Submissions S."/>
        </authorList>
    </citation>
    <scope>NUCLEOTIDE SEQUENCE [LARGE SCALE GENOMIC DNA]</scope>
    <source>
        <strain evidence="3">DSM 44796</strain>
    </source>
</reference>
<feature type="domain" description="DNA-binding phage zinc finger" evidence="1">
    <location>
        <begin position="125"/>
        <end position="168"/>
    </location>
</feature>
<protein>
    <recommendedName>
        <fullName evidence="1">DNA-binding phage zinc finger domain-containing protein</fullName>
    </recommendedName>
</protein>
<dbReference type="Pfam" id="PF24623">
    <property type="entry name" value="Phage_zn_bind_8"/>
    <property type="match status" value="1"/>
</dbReference>
<organism evidence="2 3">
    <name type="scientific">Lentzea albidocapillata subsp. violacea</name>
    <dbReference type="NCBI Taxonomy" id="128104"/>
    <lineage>
        <taxon>Bacteria</taxon>
        <taxon>Bacillati</taxon>
        <taxon>Actinomycetota</taxon>
        <taxon>Actinomycetes</taxon>
        <taxon>Pseudonocardiales</taxon>
        <taxon>Pseudonocardiaceae</taxon>
        <taxon>Lentzea</taxon>
    </lineage>
</organism>
<accession>A0A1G9I0G1</accession>
<dbReference type="Proteomes" id="UP000199682">
    <property type="component" value="Unassembled WGS sequence"/>
</dbReference>
<dbReference type="InterPro" id="IPR056911">
    <property type="entry name" value="Phage_Znf_bind_put"/>
</dbReference>
<dbReference type="AlphaFoldDB" id="A0A1G9I0G1"/>
<evidence type="ECO:0000313" key="3">
    <source>
        <dbReference type="Proteomes" id="UP000199682"/>
    </source>
</evidence>
<name>A0A1G9I0G1_9PSEU</name>
<evidence type="ECO:0000259" key="1">
    <source>
        <dbReference type="Pfam" id="PF24623"/>
    </source>
</evidence>
<dbReference type="EMBL" id="FNET01000009">
    <property type="protein sequence ID" value="SDL18727.1"/>
    <property type="molecule type" value="Genomic_DNA"/>
</dbReference>
<sequence>MNAAEVARLLGIASTLDNKISAGSTMQVRTWAHVLDDVPYSAAERALREHYRRSTETVMPADIVESWRNARREDAEREHNAALRARSIEQRPEDLVRSIRSGVARVTAALALARGADPEHVEAEAEARRVYLAVPCPWCKAQPGARCTGPGGKPLTKQPAHDARLAEAFTAAR</sequence>